<dbReference type="InterPro" id="IPR016181">
    <property type="entry name" value="Acyl_CoA_acyltransferase"/>
</dbReference>
<evidence type="ECO:0000256" key="1">
    <source>
        <dbReference type="ARBA" id="ARBA00022679"/>
    </source>
</evidence>
<organism evidence="4">
    <name type="scientific">uncultured Chloroflexota bacterium</name>
    <dbReference type="NCBI Taxonomy" id="166587"/>
    <lineage>
        <taxon>Bacteria</taxon>
        <taxon>Bacillati</taxon>
        <taxon>Chloroflexota</taxon>
        <taxon>environmental samples</taxon>
    </lineage>
</organism>
<dbReference type="PROSITE" id="PS51186">
    <property type="entry name" value="GNAT"/>
    <property type="match status" value="1"/>
</dbReference>
<dbReference type="PANTHER" id="PTHR43877:SF2">
    <property type="entry name" value="AMINOALKYLPHOSPHONATE N-ACETYLTRANSFERASE-RELATED"/>
    <property type="match status" value="1"/>
</dbReference>
<evidence type="ECO:0000256" key="2">
    <source>
        <dbReference type="ARBA" id="ARBA00023315"/>
    </source>
</evidence>
<dbReference type="InterPro" id="IPR050832">
    <property type="entry name" value="Bact_Acetyltransf"/>
</dbReference>
<dbReference type="GO" id="GO:0016747">
    <property type="term" value="F:acyltransferase activity, transferring groups other than amino-acyl groups"/>
    <property type="evidence" value="ECO:0007669"/>
    <property type="project" value="InterPro"/>
</dbReference>
<dbReference type="InterPro" id="IPR000182">
    <property type="entry name" value="GNAT_dom"/>
</dbReference>
<dbReference type="Gene3D" id="3.40.630.30">
    <property type="match status" value="2"/>
</dbReference>
<accession>A0A6J4JZQ4</accession>
<evidence type="ECO:0000313" key="4">
    <source>
        <dbReference type="EMBL" id="CAA9291818.1"/>
    </source>
</evidence>
<dbReference type="PANTHER" id="PTHR43877">
    <property type="entry name" value="AMINOALKYLPHOSPHONATE N-ACETYLTRANSFERASE-RELATED-RELATED"/>
    <property type="match status" value="1"/>
</dbReference>
<gene>
    <name evidence="4" type="ORF">AVDCRST_MAG77-5215</name>
</gene>
<reference evidence="4" key="1">
    <citation type="submission" date="2020-02" db="EMBL/GenBank/DDBJ databases">
        <authorList>
            <person name="Meier V. D."/>
        </authorList>
    </citation>
    <scope>NUCLEOTIDE SEQUENCE</scope>
    <source>
        <strain evidence="4">AVDCRST_MAG77</strain>
    </source>
</reference>
<name>A0A6J4JZQ4_9CHLR</name>
<evidence type="ECO:0000259" key="3">
    <source>
        <dbReference type="PROSITE" id="PS51186"/>
    </source>
</evidence>
<sequence>MVIAASQFIIEPLPNPPARVGGVRQELNHQWYGPSEVLVARKSGASGDEAYGAVRLAMREPAGTPHGLIADLTVDDDLRESGLPELLIAAAEERLKARDAQKIDAVTVDGVGWASYFFRCGFWSSRRMVVLSWDLERRSAIERSDAFRVVQADRPDPEQTARFILNSYQPYFRWWKETAEDLRWDRVELQSEDKADRFDRAPESIRQRAIELIRGAGDDASQTFFLAYKGDELIGLCDAKDAPEGQDTFDWCVLVTRHEGGKGLGSTLLDHALEWLKARGRRYAEYTSTSGLDDYDPLIYLSTVAAGAQIRGEFLNLVKNRL</sequence>
<dbReference type="Pfam" id="PF00583">
    <property type="entry name" value="Acetyltransf_1"/>
    <property type="match status" value="2"/>
</dbReference>
<keyword evidence="2" id="KW-0012">Acyltransferase</keyword>
<feature type="domain" description="N-acetyltransferase" evidence="3">
    <location>
        <begin position="182"/>
        <end position="322"/>
    </location>
</feature>
<dbReference type="CDD" id="cd04301">
    <property type="entry name" value="NAT_SF"/>
    <property type="match status" value="1"/>
</dbReference>
<keyword evidence="1" id="KW-0808">Transferase</keyword>
<dbReference type="EMBL" id="CADCTC010000253">
    <property type="protein sequence ID" value="CAA9291818.1"/>
    <property type="molecule type" value="Genomic_DNA"/>
</dbReference>
<dbReference type="SUPFAM" id="SSF55729">
    <property type="entry name" value="Acyl-CoA N-acyltransferases (Nat)"/>
    <property type="match status" value="1"/>
</dbReference>
<dbReference type="AlphaFoldDB" id="A0A6J4JZQ4"/>
<proteinExistence type="predicted"/>
<protein>
    <recommendedName>
        <fullName evidence="3">N-acetyltransferase domain-containing protein</fullName>
    </recommendedName>
</protein>